<dbReference type="PANTHER" id="PTHR46622:SF1">
    <property type="entry name" value="DNA-DEPENDENT METALLOPROTEASE WSS1"/>
    <property type="match status" value="1"/>
</dbReference>
<reference evidence="4" key="2">
    <citation type="journal article" date="2013" name="PLoS Genet.">
        <title>Comparative genome structure, secondary metabolite, and effector coding capacity across Cochliobolus pathogens.</title>
        <authorList>
            <person name="Condon B.J."/>
            <person name="Leng Y."/>
            <person name="Wu D."/>
            <person name="Bushley K.E."/>
            <person name="Ohm R.A."/>
            <person name="Otillar R."/>
            <person name="Martin J."/>
            <person name="Schackwitz W."/>
            <person name="Grimwood J."/>
            <person name="MohdZainudin N."/>
            <person name="Xue C."/>
            <person name="Wang R."/>
            <person name="Manning V.A."/>
            <person name="Dhillon B."/>
            <person name="Tu Z.J."/>
            <person name="Steffenson B.J."/>
            <person name="Salamov A."/>
            <person name="Sun H."/>
            <person name="Lowry S."/>
            <person name="LaButti K."/>
            <person name="Han J."/>
            <person name="Copeland A."/>
            <person name="Lindquist E."/>
            <person name="Barry K."/>
            <person name="Schmutz J."/>
            <person name="Baker S.E."/>
            <person name="Ciuffetti L.M."/>
            <person name="Grigoriev I.V."/>
            <person name="Zhong S."/>
            <person name="Turgeon B.G."/>
        </authorList>
    </citation>
    <scope>NUCLEOTIDE SEQUENCE [LARGE SCALE GENOMIC DNA]</scope>
    <source>
        <strain evidence="4">C5 / ATCC 48332 / race O</strain>
    </source>
</reference>
<organism evidence="3 4">
    <name type="scientific">Cochliobolus heterostrophus (strain C5 / ATCC 48332 / race O)</name>
    <name type="common">Southern corn leaf blight fungus</name>
    <name type="synonym">Bipolaris maydis</name>
    <dbReference type="NCBI Taxonomy" id="701091"/>
    <lineage>
        <taxon>Eukaryota</taxon>
        <taxon>Fungi</taxon>
        <taxon>Dikarya</taxon>
        <taxon>Ascomycota</taxon>
        <taxon>Pezizomycotina</taxon>
        <taxon>Dothideomycetes</taxon>
        <taxon>Pleosporomycetidae</taxon>
        <taxon>Pleosporales</taxon>
        <taxon>Pleosporineae</taxon>
        <taxon>Pleosporaceae</taxon>
        <taxon>Bipolaris</taxon>
    </lineage>
</organism>
<keyword evidence="4" id="KW-1185">Reference proteome</keyword>
<feature type="compositionally biased region" description="Polar residues" evidence="1">
    <location>
        <begin position="372"/>
        <end position="382"/>
    </location>
</feature>
<dbReference type="STRING" id="701091.M2UVF0"/>
<dbReference type="OrthoDB" id="447842at2759"/>
<feature type="domain" description="WLM" evidence="2">
    <location>
        <begin position="49"/>
        <end position="288"/>
    </location>
</feature>
<feature type="compositionally biased region" description="Acidic residues" evidence="1">
    <location>
        <begin position="303"/>
        <end position="317"/>
    </location>
</feature>
<proteinExistence type="predicted"/>
<dbReference type="Proteomes" id="UP000016936">
    <property type="component" value="Unassembled WGS sequence"/>
</dbReference>
<feature type="region of interest" description="Disordered" evidence="1">
    <location>
        <begin position="296"/>
        <end position="327"/>
    </location>
</feature>
<dbReference type="AlphaFoldDB" id="M2UVF0"/>
<dbReference type="InterPro" id="IPR013536">
    <property type="entry name" value="WLM_dom"/>
</dbReference>
<dbReference type="GO" id="GO:0005634">
    <property type="term" value="C:nucleus"/>
    <property type="evidence" value="ECO:0007669"/>
    <property type="project" value="TreeGrafter"/>
</dbReference>
<gene>
    <name evidence="3" type="ORF">COCHEDRAFT_1190398</name>
</gene>
<evidence type="ECO:0000259" key="2">
    <source>
        <dbReference type="PROSITE" id="PS51397"/>
    </source>
</evidence>
<dbReference type="Pfam" id="PF08325">
    <property type="entry name" value="WLM"/>
    <property type="match status" value="1"/>
</dbReference>
<protein>
    <recommendedName>
        <fullName evidence="2">WLM domain-containing protein</fullName>
    </recommendedName>
</protein>
<name>M2UVF0_COCH5</name>
<dbReference type="EMBL" id="KB445569">
    <property type="protein sequence ID" value="EMD97551.1"/>
    <property type="molecule type" value="Genomic_DNA"/>
</dbReference>
<dbReference type="HOGENOM" id="CLU_025898_1_0_1"/>
<dbReference type="GO" id="GO:0006281">
    <property type="term" value="P:DNA repair"/>
    <property type="evidence" value="ECO:0007669"/>
    <property type="project" value="TreeGrafter"/>
</dbReference>
<dbReference type="eggNOG" id="KOG4842">
    <property type="taxonomic scope" value="Eukaryota"/>
</dbReference>
<feature type="compositionally biased region" description="Polar residues" evidence="1">
    <location>
        <begin position="401"/>
        <end position="414"/>
    </location>
</feature>
<evidence type="ECO:0000313" key="3">
    <source>
        <dbReference type="EMBL" id="EMD97551.1"/>
    </source>
</evidence>
<dbReference type="InterPro" id="IPR053000">
    <property type="entry name" value="WSS1-like_metalloprotease"/>
</dbReference>
<dbReference type="GO" id="GO:0008237">
    <property type="term" value="F:metallopeptidase activity"/>
    <property type="evidence" value="ECO:0007669"/>
    <property type="project" value="TreeGrafter"/>
</dbReference>
<sequence length="504" mass="55012">MAQLHDLADHAKFRNNNSWEYIGCSGKLCPENTDTISTAMVLGFERINERTQRPNTHINFIRTLPGPASATAENILNRVAAICYPFMKSHMILVQALEEFPYNNEFVGRNFNAGEVIQLVLRDRNGRWLPQRMVEMVMVHELAHCKQMNHSKAFWKVRDAYAVELRALWARGYTGQGLWGRGRELDTGAVQASETDHVDVPEHLCGGTYTRKGGKRKRGAKEKSTLTYAERKQRRILKKFGAGGQAVGADEDTKVKLENGVEKKGKPRVAGSARGRDLRAAAALARFDTTKKAEVTVKKEEPVSDSDTEDDFVEGDQDGAAIDVDGKSMLDDKGRALVKVCEDDDDDKDGDAKRELIEIQGFAAPRKGSNALPVSNNTLRNPRQSKQTTKSAPSTATTKPHTTPAQGASSSGISPTELKTRNPGPSRLAPGRSCGSSPSFSFVCPICSLENDAGALTCMACAHVLQKDFVVDSWACKSSTCKGSQYINAGDAGMCGVCGTARQR</sequence>
<evidence type="ECO:0000256" key="1">
    <source>
        <dbReference type="SAM" id="MobiDB-lite"/>
    </source>
</evidence>
<accession>M2UVF0</accession>
<dbReference type="CDD" id="cd07344">
    <property type="entry name" value="M48_yhfN_like"/>
    <property type="match status" value="1"/>
</dbReference>
<dbReference type="PROSITE" id="PS51397">
    <property type="entry name" value="WLM"/>
    <property type="match status" value="1"/>
</dbReference>
<feature type="compositionally biased region" description="Low complexity" evidence="1">
    <location>
        <begin position="384"/>
        <end position="400"/>
    </location>
</feature>
<reference evidence="3 4" key="1">
    <citation type="journal article" date="2012" name="PLoS Pathog.">
        <title>Diverse lifestyles and strategies of plant pathogenesis encoded in the genomes of eighteen Dothideomycetes fungi.</title>
        <authorList>
            <person name="Ohm R.A."/>
            <person name="Feau N."/>
            <person name="Henrissat B."/>
            <person name="Schoch C.L."/>
            <person name="Horwitz B.A."/>
            <person name="Barry K.W."/>
            <person name="Condon B.J."/>
            <person name="Copeland A.C."/>
            <person name="Dhillon B."/>
            <person name="Glaser F."/>
            <person name="Hesse C.N."/>
            <person name="Kosti I."/>
            <person name="LaButti K."/>
            <person name="Lindquist E.A."/>
            <person name="Lucas S."/>
            <person name="Salamov A.A."/>
            <person name="Bradshaw R.E."/>
            <person name="Ciuffetti L."/>
            <person name="Hamelin R.C."/>
            <person name="Kema G.H.J."/>
            <person name="Lawrence C."/>
            <person name="Scott J.A."/>
            <person name="Spatafora J.W."/>
            <person name="Turgeon B.G."/>
            <person name="de Wit P.J.G.M."/>
            <person name="Zhong S."/>
            <person name="Goodwin S.B."/>
            <person name="Grigoriev I.V."/>
        </authorList>
    </citation>
    <scope>NUCLEOTIDE SEQUENCE [LARGE SCALE GENOMIC DNA]</scope>
    <source>
        <strain evidence="4">C5 / ATCC 48332 / race O</strain>
    </source>
</reference>
<dbReference type="PANTHER" id="PTHR46622">
    <property type="entry name" value="DNA-DEPENDENT METALLOPROTEASE WSS1"/>
    <property type="match status" value="1"/>
</dbReference>
<feature type="region of interest" description="Disordered" evidence="1">
    <location>
        <begin position="367"/>
        <end position="434"/>
    </location>
</feature>
<dbReference type="Gene3D" id="3.30.2010.10">
    <property type="entry name" value="Metalloproteases ('zincins'), catalytic domain"/>
    <property type="match status" value="1"/>
</dbReference>
<evidence type="ECO:0000313" key="4">
    <source>
        <dbReference type="Proteomes" id="UP000016936"/>
    </source>
</evidence>
<dbReference type="OMA" id="VLPEHLC"/>